<dbReference type="InterPro" id="IPR050166">
    <property type="entry name" value="ABC_transporter_ATP-bind"/>
</dbReference>
<keyword evidence="3 6" id="KW-0067">ATP-binding</keyword>
<dbReference type="CDD" id="cd03293">
    <property type="entry name" value="ABC_NrtD_SsuB_transporters"/>
    <property type="match status" value="1"/>
</dbReference>
<evidence type="ECO:0000256" key="1">
    <source>
        <dbReference type="ARBA" id="ARBA00022448"/>
    </source>
</evidence>
<proteinExistence type="predicted"/>
<dbReference type="EMBL" id="JAMDMM010000031">
    <property type="protein sequence ID" value="MCY9608891.1"/>
    <property type="molecule type" value="Genomic_DNA"/>
</dbReference>
<accession>A0AAP9J1R7</accession>
<dbReference type="SMART" id="SM00382">
    <property type="entry name" value="AAA"/>
    <property type="match status" value="1"/>
</dbReference>
<dbReference type="PROSITE" id="PS50893">
    <property type="entry name" value="ABC_TRANSPORTER_2"/>
    <property type="match status" value="1"/>
</dbReference>
<dbReference type="RefSeq" id="WP_087444476.1">
    <property type="nucleotide sequence ID" value="NZ_CABMNB010000046.1"/>
</dbReference>
<dbReference type="InterPro" id="IPR003593">
    <property type="entry name" value="AAA+_ATPase"/>
</dbReference>
<organism evidence="6 7">
    <name type="scientific">Paenibacillus thiaminolyticus</name>
    <name type="common">Bacillus thiaminolyticus</name>
    <dbReference type="NCBI Taxonomy" id="49283"/>
    <lineage>
        <taxon>Bacteria</taxon>
        <taxon>Bacillati</taxon>
        <taxon>Bacillota</taxon>
        <taxon>Bacilli</taxon>
        <taxon>Bacillales</taxon>
        <taxon>Paenibacillaceae</taxon>
        <taxon>Paenibacillus</taxon>
    </lineage>
</organism>
<dbReference type="InterPro" id="IPR003439">
    <property type="entry name" value="ABC_transporter-like_ATP-bd"/>
</dbReference>
<dbReference type="Proteomes" id="UP000315377">
    <property type="component" value="Chromosome"/>
</dbReference>
<dbReference type="Pfam" id="PF00005">
    <property type="entry name" value="ABC_tran"/>
    <property type="match status" value="1"/>
</dbReference>
<keyword evidence="2" id="KW-0547">Nucleotide-binding</keyword>
<name>A0AAP9J1R7_PANTH</name>
<dbReference type="InterPro" id="IPR027417">
    <property type="entry name" value="P-loop_NTPase"/>
</dbReference>
<dbReference type="PROSITE" id="PS00211">
    <property type="entry name" value="ABC_TRANSPORTER_1"/>
    <property type="match status" value="1"/>
</dbReference>
<dbReference type="InterPro" id="IPR017871">
    <property type="entry name" value="ABC_transporter-like_CS"/>
</dbReference>
<dbReference type="GO" id="GO:0005524">
    <property type="term" value="F:ATP binding"/>
    <property type="evidence" value="ECO:0007669"/>
    <property type="project" value="UniProtKB-KW"/>
</dbReference>
<dbReference type="SUPFAM" id="SSF52540">
    <property type="entry name" value="P-loop containing nucleoside triphosphate hydrolases"/>
    <property type="match status" value="1"/>
</dbReference>
<dbReference type="PANTHER" id="PTHR42788:SF2">
    <property type="entry name" value="ABC TRANSPORTER ATP-BINDING PROTEIN"/>
    <property type="match status" value="1"/>
</dbReference>
<evidence type="ECO:0000313" key="8">
    <source>
        <dbReference type="Proteomes" id="UP001209276"/>
    </source>
</evidence>
<dbReference type="Gene3D" id="3.40.50.300">
    <property type="entry name" value="P-loop containing nucleotide triphosphate hydrolases"/>
    <property type="match status" value="1"/>
</dbReference>
<gene>
    <name evidence="6" type="ORF">FLT43_15260</name>
    <name evidence="5" type="ORF">M5W83_17250</name>
</gene>
<feature type="domain" description="ABC transporter" evidence="4">
    <location>
        <begin position="25"/>
        <end position="260"/>
    </location>
</feature>
<reference evidence="5 8" key="2">
    <citation type="submission" date="2022-05" db="EMBL/GenBank/DDBJ databases">
        <title>Genome Sequencing of Bee-Associated Microbes.</title>
        <authorList>
            <person name="Dunlap C."/>
        </authorList>
    </citation>
    <scope>NUCLEOTIDE SEQUENCE [LARGE SCALE GENOMIC DNA]</scope>
    <source>
        <strain evidence="5 8">NRRL B-14613</strain>
    </source>
</reference>
<evidence type="ECO:0000313" key="7">
    <source>
        <dbReference type="Proteomes" id="UP000315377"/>
    </source>
</evidence>
<keyword evidence="1" id="KW-0813">Transport</keyword>
<protein>
    <submittedName>
        <fullName evidence="6">ABC transporter ATP-binding protein</fullName>
    </submittedName>
</protein>
<evidence type="ECO:0000313" key="6">
    <source>
        <dbReference type="EMBL" id="QDM44679.1"/>
    </source>
</evidence>
<dbReference type="GeneID" id="76997321"/>
<dbReference type="GO" id="GO:0016887">
    <property type="term" value="F:ATP hydrolysis activity"/>
    <property type="evidence" value="ECO:0007669"/>
    <property type="project" value="InterPro"/>
</dbReference>
<keyword evidence="8" id="KW-1185">Reference proteome</keyword>
<dbReference type="AlphaFoldDB" id="A0AAP9J1R7"/>
<dbReference type="Proteomes" id="UP001209276">
    <property type="component" value="Unassembled WGS sequence"/>
</dbReference>
<dbReference type="EMBL" id="CP041405">
    <property type="protein sequence ID" value="QDM44679.1"/>
    <property type="molecule type" value="Genomic_DNA"/>
</dbReference>
<evidence type="ECO:0000259" key="4">
    <source>
        <dbReference type="PROSITE" id="PS50893"/>
    </source>
</evidence>
<evidence type="ECO:0000313" key="5">
    <source>
        <dbReference type="EMBL" id="MCY9608891.1"/>
    </source>
</evidence>
<sequence length="287" mass="31612">MKAMANLAEPLGEAAGLASAPPPALELDEVDMSYPGTNGRGEGRLQVLDHVSLQVKQGQFVSIIGPSGSGKSTLFHLIGGLLRPDGGHIRMNGQEVAGRTGHVGYMPQQPALFPWRTVEQNVMLAQEIGGRPKKEARAEARQWLANIGLSGYERAYPHELSGGMQQRVAFLRALMSPHELMLLDEPFSALDALTRSEMQRWLIGLWEQHRRSVLFITHSIEEALLLSDTIFVFSSRPARVLREVAVPFPRPRREALTGEDSFLRLKRELAGLLQEAQRQGTGGGNLQ</sequence>
<evidence type="ECO:0000256" key="2">
    <source>
        <dbReference type="ARBA" id="ARBA00022741"/>
    </source>
</evidence>
<reference evidence="6 7" key="1">
    <citation type="submission" date="2019-07" db="EMBL/GenBank/DDBJ databases">
        <title>Paenibacillus thiaminolyticus NRRL B-4156.</title>
        <authorList>
            <person name="Hehnly C."/>
            <person name="Zhang L."/>
        </authorList>
    </citation>
    <scope>NUCLEOTIDE SEQUENCE [LARGE SCALE GENOMIC DNA]</scope>
    <source>
        <strain evidence="6 7">NRRL B-4156</strain>
    </source>
</reference>
<evidence type="ECO:0000256" key="3">
    <source>
        <dbReference type="ARBA" id="ARBA00022840"/>
    </source>
</evidence>
<dbReference type="PANTHER" id="PTHR42788">
    <property type="entry name" value="TAURINE IMPORT ATP-BINDING PROTEIN-RELATED"/>
    <property type="match status" value="1"/>
</dbReference>